<dbReference type="AlphaFoldDB" id="A0A7L9FJE9"/>
<dbReference type="PANTHER" id="PTHR40065:SF3">
    <property type="entry name" value="RNA-BINDING PROTEIN YHBY"/>
    <property type="match status" value="1"/>
</dbReference>
<dbReference type="InterPro" id="IPR035920">
    <property type="entry name" value="YhbY-like_sf"/>
</dbReference>
<protein>
    <submittedName>
        <fullName evidence="4">YhbY family RNA-binding protein</fullName>
    </submittedName>
</protein>
<feature type="domain" description="CRM" evidence="3">
    <location>
        <begin position="1"/>
        <end position="86"/>
    </location>
</feature>
<name>A0A7L9FJE9_9CREN</name>
<dbReference type="InParanoid" id="A0A7L9FJE9"/>
<evidence type="ECO:0000259" key="3">
    <source>
        <dbReference type="PROSITE" id="PS51295"/>
    </source>
</evidence>
<dbReference type="EMBL" id="CP062310">
    <property type="protein sequence ID" value="QOJ79472.1"/>
    <property type="molecule type" value="Genomic_DNA"/>
</dbReference>
<dbReference type="SUPFAM" id="SSF75471">
    <property type="entry name" value="YhbY-like"/>
    <property type="match status" value="1"/>
</dbReference>
<dbReference type="GeneID" id="59148860"/>
<dbReference type="Pfam" id="PF01985">
    <property type="entry name" value="CRS1_YhbY"/>
    <property type="match status" value="1"/>
</dbReference>
<dbReference type="InterPro" id="IPR001890">
    <property type="entry name" value="RNA-binding_CRM"/>
</dbReference>
<reference evidence="4 5" key="1">
    <citation type="submission" date="2020-10" db="EMBL/GenBank/DDBJ databases">
        <title>Thermofilum lucidum 3507LT sp. nov. a novel member of Thermofilaceae family isolated from Chile hot spring, and proposal of description order Thermofilales.</title>
        <authorList>
            <person name="Zayulina K.S."/>
            <person name="Elcheninov A.G."/>
            <person name="Toshchakov S.V."/>
            <person name="Kublanov I.V."/>
        </authorList>
    </citation>
    <scope>NUCLEOTIDE SEQUENCE [LARGE SCALE GENOMIC DNA]</scope>
    <source>
        <strain evidence="4 5">3507LT</strain>
    </source>
</reference>
<dbReference type="GO" id="GO:0003723">
    <property type="term" value="F:RNA binding"/>
    <property type="evidence" value="ECO:0007669"/>
    <property type="project" value="UniProtKB-UniRule"/>
</dbReference>
<evidence type="ECO:0000313" key="4">
    <source>
        <dbReference type="EMBL" id="QOJ79472.1"/>
    </source>
</evidence>
<dbReference type="SMART" id="SM01103">
    <property type="entry name" value="CRS1_YhbY"/>
    <property type="match status" value="1"/>
</dbReference>
<dbReference type="Gene3D" id="3.30.110.60">
    <property type="entry name" value="YhbY-like"/>
    <property type="match status" value="1"/>
</dbReference>
<dbReference type="RefSeq" id="WP_192819444.1">
    <property type="nucleotide sequence ID" value="NZ_CP062310.1"/>
</dbReference>
<dbReference type="Proteomes" id="UP000594121">
    <property type="component" value="Chromosome"/>
</dbReference>
<organism evidence="4 5">
    <name type="scientific">Infirmifilum lucidum</name>
    <dbReference type="NCBI Taxonomy" id="2776706"/>
    <lineage>
        <taxon>Archaea</taxon>
        <taxon>Thermoproteota</taxon>
        <taxon>Thermoprotei</taxon>
        <taxon>Thermofilales</taxon>
        <taxon>Thermofilaceae</taxon>
        <taxon>Infirmifilum</taxon>
    </lineage>
</organism>
<keyword evidence="5" id="KW-1185">Reference proteome</keyword>
<evidence type="ECO:0000313" key="5">
    <source>
        <dbReference type="Proteomes" id="UP000594121"/>
    </source>
</evidence>
<dbReference type="KEGG" id="thel:IG193_03150"/>
<keyword evidence="1 2" id="KW-0694">RNA-binding</keyword>
<dbReference type="InterPro" id="IPR051925">
    <property type="entry name" value="RNA-binding_domain"/>
</dbReference>
<accession>A0A7L9FJE9</accession>
<dbReference type="PROSITE" id="PS51295">
    <property type="entry name" value="CRM"/>
    <property type="match status" value="1"/>
</dbReference>
<evidence type="ECO:0000256" key="1">
    <source>
        <dbReference type="ARBA" id="ARBA00022884"/>
    </source>
</evidence>
<dbReference type="PANTHER" id="PTHR40065">
    <property type="entry name" value="RNA-BINDING PROTEIN YHBY"/>
    <property type="match status" value="1"/>
</dbReference>
<sequence>MSSVFQDPTVVTVNVGKNGLSERVLEEIDNALKSRGVVKVRLLKNFRETYGYTREDVAVILSQRLGAEVIGIRGNVIALRRKKSRA</sequence>
<proteinExistence type="predicted"/>
<gene>
    <name evidence="4" type="ORF">IG193_03150</name>
</gene>
<evidence type="ECO:0000256" key="2">
    <source>
        <dbReference type="PROSITE-ProRule" id="PRU00626"/>
    </source>
</evidence>